<gene>
    <name evidence="16" type="ORF">ENQ20_12990</name>
</gene>
<dbReference type="GO" id="GO:0009085">
    <property type="term" value="P:lysine biosynthetic process"/>
    <property type="evidence" value="ECO:0007669"/>
    <property type="project" value="TreeGrafter"/>
</dbReference>
<dbReference type="PROSITE" id="PS00470">
    <property type="entry name" value="IDH_IMDH"/>
    <property type="match status" value="1"/>
</dbReference>
<evidence type="ECO:0000256" key="8">
    <source>
        <dbReference type="ARBA" id="ARBA00051094"/>
    </source>
</evidence>
<keyword evidence="6" id="KW-0520">NAD</keyword>
<evidence type="ECO:0000313" key="16">
    <source>
        <dbReference type="EMBL" id="HDX32383.1"/>
    </source>
</evidence>
<evidence type="ECO:0000256" key="10">
    <source>
        <dbReference type="ARBA" id="ARBA00060720"/>
    </source>
</evidence>
<dbReference type="EC" id="1.1.1.286" evidence="12"/>
<evidence type="ECO:0000256" key="14">
    <source>
        <dbReference type="ARBA" id="ARBA00076472"/>
    </source>
</evidence>
<protein>
    <recommendedName>
        <fullName evidence="13">Isocitrate/homoisocitrate dehydrogenase</fullName>
        <ecNumber evidence="12">1.1.1.286</ecNumber>
    </recommendedName>
    <alternativeName>
        <fullName evidence="14">Homoisocitrate dehydrogenase</fullName>
    </alternativeName>
</protein>
<comment type="similarity">
    <text evidence="2">Belongs to the isocitrate and isopropylmalate dehydrogenases family.</text>
</comment>
<dbReference type="SMART" id="SM01329">
    <property type="entry name" value="Iso_dh"/>
    <property type="match status" value="1"/>
</dbReference>
<keyword evidence="3" id="KW-0479">Metal-binding</keyword>
<dbReference type="GO" id="GO:0006102">
    <property type="term" value="P:isocitrate metabolic process"/>
    <property type="evidence" value="ECO:0007669"/>
    <property type="project" value="TreeGrafter"/>
</dbReference>
<evidence type="ECO:0000259" key="15">
    <source>
        <dbReference type="SMART" id="SM01329"/>
    </source>
</evidence>
<evidence type="ECO:0000256" key="4">
    <source>
        <dbReference type="ARBA" id="ARBA00022842"/>
    </source>
</evidence>
<dbReference type="Pfam" id="PF00180">
    <property type="entry name" value="Iso_dh"/>
    <property type="match status" value="1"/>
</dbReference>
<accession>A0A7C1JBP7</accession>
<comment type="catalytic activity">
    <reaction evidence="7">
        <text>D-threo-isocitrate + NAD(+) = 2-oxoglutarate + CO2 + NADH</text>
        <dbReference type="Rhea" id="RHEA:23632"/>
        <dbReference type="ChEBI" id="CHEBI:15562"/>
        <dbReference type="ChEBI" id="CHEBI:16526"/>
        <dbReference type="ChEBI" id="CHEBI:16810"/>
        <dbReference type="ChEBI" id="CHEBI:57540"/>
        <dbReference type="ChEBI" id="CHEBI:57945"/>
        <dbReference type="EC" id="1.1.1.286"/>
    </reaction>
    <physiologicalReaction direction="left-to-right" evidence="7">
        <dbReference type="Rhea" id="RHEA:23633"/>
    </physiologicalReaction>
</comment>
<dbReference type="PANTHER" id="PTHR11835:SF48">
    <property type="entry name" value="HOMOISOCITRATE DEHYDROGENASE, MITOCHONDRIAL"/>
    <property type="match status" value="1"/>
</dbReference>
<dbReference type="PANTHER" id="PTHR11835">
    <property type="entry name" value="DECARBOXYLATING DEHYDROGENASES-ISOCITRATE, ISOPROPYLMALATE, TARTRATE"/>
    <property type="match status" value="1"/>
</dbReference>
<evidence type="ECO:0000256" key="13">
    <source>
        <dbReference type="ARBA" id="ARBA00071278"/>
    </source>
</evidence>
<feature type="domain" description="Isopropylmalate dehydrogenase-like" evidence="15">
    <location>
        <begin position="6"/>
        <end position="349"/>
    </location>
</feature>
<evidence type="ECO:0000256" key="3">
    <source>
        <dbReference type="ARBA" id="ARBA00022723"/>
    </source>
</evidence>
<proteinExistence type="inferred from homology"/>
<dbReference type="EMBL" id="DSMG01000130">
    <property type="protein sequence ID" value="HDX32383.1"/>
    <property type="molecule type" value="Genomic_DNA"/>
</dbReference>
<evidence type="ECO:0000256" key="1">
    <source>
        <dbReference type="ARBA" id="ARBA00001946"/>
    </source>
</evidence>
<comment type="function">
    <text evidence="9">Catalyzes the NAD(+)-dependent oxidative decarboxylation of homoisocitrate to 2-oxoadipate (alpha-ketoadipate), a reaction involved in lysine biosynthesis through the alpha-aminoadipate pathway. In addition, has high activity with isocitrate, but is inactive with 3-isopropylmalate.</text>
</comment>
<comment type="cofactor">
    <cofactor evidence="1">
        <name>Mg(2+)</name>
        <dbReference type="ChEBI" id="CHEBI:18420"/>
    </cofactor>
</comment>
<evidence type="ECO:0000256" key="7">
    <source>
        <dbReference type="ARBA" id="ARBA00050979"/>
    </source>
</evidence>
<dbReference type="InterPro" id="IPR024084">
    <property type="entry name" value="IsoPropMal-DH-like_dom"/>
</dbReference>
<keyword evidence="5" id="KW-0560">Oxidoreductase</keyword>
<dbReference type="GO" id="GO:0051287">
    <property type="term" value="F:NAD binding"/>
    <property type="evidence" value="ECO:0007669"/>
    <property type="project" value="InterPro"/>
</dbReference>
<dbReference type="AlphaFoldDB" id="A0A7C1JBP7"/>
<comment type="caution">
    <text evidence="16">The sequence shown here is derived from an EMBL/GenBank/DDBJ whole genome shotgun (WGS) entry which is preliminary data.</text>
</comment>
<comment type="subunit">
    <text evidence="11">Homotetramer. Dimer of dimers. The homotetramer can transiently dissociate into homodimers.</text>
</comment>
<organism evidence="16">
    <name type="scientific">Caldilinea aerophila</name>
    <dbReference type="NCBI Taxonomy" id="133453"/>
    <lineage>
        <taxon>Bacteria</taxon>
        <taxon>Bacillati</taxon>
        <taxon>Chloroflexota</taxon>
        <taxon>Caldilineae</taxon>
        <taxon>Caldilineales</taxon>
        <taxon>Caldilineaceae</taxon>
        <taxon>Caldilinea</taxon>
    </lineage>
</organism>
<dbReference type="GO" id="GO:0004449">
    <property type="term" value="F:isocitrate dehydrogenase (NAD+) activity"/>
    <property type="evidence" value="ECO:0007669"/>
    <property type="project" value="TreeGrafter"/>
</dbReference>
<dbReference type="FunFam" id="3.40.718.10:FF:000019">
    <property type="entry name" value="Homoisocitrate dehydrogenase"/>
    <property type="match status" value="1"/>
</dbReference>
<sequence length="360" mass="38817">MGRPYRIALIPGDGVGKEVVPAARRVLEALPLPFDFVELEAGWETFTYTGTALPQRTASVIRGCDGAIFGATQSPSQKVEGYNSPILALRKQLDLYANLRPVVSMPVPGSRPDIDMLIVRENTECLYVRQERLEDGGDTAVAQRVITRRASERIARKAFELAQTRGVLRQKRHDAQKAREEKDASPLVTVVHKANVLSLTDGLFREACLTVAKEFPDVQAEEQIVDSMIYRMIREPERYDVIVAPNLYGDILSDAAAALVGGLGLAPSANVGDHFTLVEPVHGSAPDIAGKGLANPCAAILAAAQLLDSLGEGEMAQRVQRAVRSALADGIWTADLGGTATTEALTDAIVARVKEQAAER</sequence>
<dbReference type="SUPFAM" id="SSF53659">
    <property type="entry name" value="Isocitrate/Isopropylmalate dehydrogenase-like"/>
    <property type="match status" value="1"/>
</dbReference>
<keyword evidence="4" id="KW-0460">Magnesium</keyword>
<evidence type="ECO:0000256" key="11">
    <source>
        <dbReference type="ARBA" id="ARBA00063123"/>
    </source>
</evidence>
<evidence type="ECO:0000256" key="9">
    <source>
        <dbReference type="ARBA" id="ARBA00054060"/>
    </source>
</evidence>
<comment type="catalytic activity">
    <reaction evidence="8">
        <text>(2R,3S)-homoisocitrate + NAD(+) = 2-oxoadipate + CO2 + NADH</text>
        <dbReference type="Rhea" id="RHEA:11900"/>
        <dbReference type="ChEBI" id="CHEBI:15404"/>
        <dbReference type="ChEBI" id="CHEBI:16526"/>
        <dbReference type="ChEBI" id="CHEBI:57499"/>
        <dbReference type="ChEBI" id="CHEBI:57540"/>
        <dbReference type="ChEBI" id="CHEBI:57945"/>
        <dbReference type="EC" id="1.1.1.286"/>
    </reaction>
    <physiologicalReaction direction="left-to-right" evidence="8">
        <dbReference type="Rhea" id="RHEA:11901"/>
    </physiologicalReaction>
</comment>
<comment type="pathway">
    <text evidence="10">Amino-acid biosynthesis; L-lysine biosynthesis via AAA pathway; L-alpha-aminoadipate from 2-oxoglutarate: step 4/5.</text>
</comment>
<evidence type="ECO:0000256" key="12">
    <source>
        <dbReference type="ARBA" id="ARBA00066849"/>
    </source>
</evidence>
<evidence type="ECO:0000256" key="5">
    <source>
        <dbReference type="ARBA" id="ARBA00023002"/>
    </source>
</evidence>
<dbReference type="GO" id="GO:0033708">
    <property type="term" value="F:isocitrate-homoisocitrate dehydrogenase activity"/>
    <property type="evidence" value="ECO:0007669"/>
    <property type="project" value="UniProtKB-EC"/>
</dbReference>
<dbReference type="GO" id="GO:0006099">
    <property type="term" value="P:tricarboxylic acid cycle"/>
    <property type="evidence" value="ECO:0007669"/>
    <property type="project" value="TreeGrafter"/>
</dbReference>
<reference evidence="16" key="1">
    <citation type="journal article" date="2020" name="mSystems">
        <title>Genome- and Community-Level Interaction Insights into Carbon Utilization and Element Cycling Functions of Hydrothermarchaeota in Hydrothermal Sediment.</title>
        <authorList>
            <person name="Zhou Z."/>
            <person name="Liu Y."/>
            <person name="Xu W."/>
            <person name="Pan J."/>
            <person name="Luo Z.H."/>
            <person name="Li M."/>
        </authorList>
    </citation>
    <scope>NUCLEOTIDE SEQUENCE [LARGE SCALE GENOMIC DNA]</scope>
    <source>
        <strain evidence="16">SpSt-289</strain>
    </source>
</reference>
<name>A0A7C1JBP7_9CHLR</name>
<dbReference type="InterPro" id="IPR019818">
    <property type="entry name" value="IsoCit/isopropylmalate_DH_CS"/>
</dbReference>
<dbReference type="GO" id="GO:0047046">
    <property type="term" value="F:homoisocitrate dehydrogenase activity"/>
    <property type="evidence" value="ECO:0007669"/>
    <property type="project" value="TreeGrafter"/>
</dbReference>
<evidence type="ECO:0000256" key="2">
    <source>
        <dbReference type="ARBA" id="ARBA00007769"/>
    </source>
</evidence>
<dbReference type="GO" id="GO:0000287">
    <property type="term" value="F:magnesium ion binding"/>
    <property type="evidence" value="ECO:0007669"/>
    <property type="project" value="InterPro"/>
</dbReference>
<dbReference type="Gene3D" id="3.40.718.10">
    <property type="entry name" value="Isopropylmalate Dehydrogenase"/>
    <property type="match status" value="1"/>
</dbReference>
<evidence type="ECO:0000256" key="6">
    <source>
        <dbReference type="ARBA" id="ARBA00023027"/>
    </source>
</evidence>